<keyword evidence="3" id="KW-1185">Reference proteome</keyword>
<dbReference type="Proteomes" id="UP000721954">
    <property type="component" value="Unassembled WGS sequence"/>
</dbReference>
<organism evidence="2 3">
    <name type="scientific">Streptomyces smyrnaeus</name>
    <dbReference type="NCBI Taxonomy" id="1387713"/>
    <lineage>
        <taxon>Bacteria</taxon>
        <taxon>Bacillati</taxon>
        <taxon>Actinomycetota</taxon>
        <taxon>Actinomycetes</taxon>
        <taxon>Kitasatosporales</taxon>
        <taxon>Streptomycetaceae</taxon>
        <taxon>Streptomyces</taxon>
    </lineage>
</organism>
<comment type="caution">
    <text evidence="2">The sequence shown here is derived from an EMBL/GenBank/DDBJ whole genome shotgun (WGS) entry which is preliminary data.</text>
</comment>
<feature type="compositionally biased region" description="Basic and acidic residues" evidence="1">
    <location>
        <begin position="1"/>
        <end position="28"/>
    </location>
</feature>
<accession>A0ABS3XXA2</accession>
<evidence type="ECO:0000256" key="1">
    <source>
        <dbReference type="SAM" id="MobiDB-lite"/>
    </source>
</evidence>
<proteinExistence type="predicted"/>
<protein>
    <recommendedName>
        <fullName evidence="4">Resolvase/invertase-type recombinase catalytic domain-containing protein</fullName>
    </recommendedName>
</protein>
<sequence>MVSTEQGRERGPSAARRTEGENKRRQALADHAAGHVPGEGPVPTRATKVDRFRVVIYLCAAANSDIAGPRKECTEYASAFGWEIADVVEDRVGLLPPEGREGLARAVELVEKEDAGAVLTPRRSMISSIAQEYDEVARSVEKVGGFLHVIDPVFRCESDARSAAPE</sequence>
<feature type="region of interest" description="Disordered" evidence="1">
    <location>
        <begin position="1"/>
        <end position="44"/>
    </location>
</feature>
<gene>
    <name evidence="2" type="ORF">JW613_15015</name>
</gene>
<dbReference type="RefSeq" id="WP_209211316.1">
    <property type="nucleotide sequence ID" value="NZ_JAFFZM010000008.1"/>
</dbReference>
<evidence type="ECO:0000313" key="2">
    <source>
        <dbReference type="EMBL" id="MBO8199597.1"/>
    </source>
</evidence>
<dbReference type="EMBL" id="JAFFZM010000008">
    <property type="protein sequence ID" value="MBO8199597.1"/>
    <property type="molecule type" value="Genomic_DNA"/>
</dbReference>
<evidence type="ECO:0000313" key="3">
    <source>
        <dbReference type="Proteomes" id="UP000721954"/>
    </source>
</evidence>
<dbReference type="GeneID" id="96259916"/>
<reference evidence="2 3" key="1">
    <citation type="submission" date="2021-02" db="EMBL/GenBank/DDBJ databases">
        <title>Streptomyces spirodelae sp. nov., isolated from duckweed.</title>
        <authorList>
            <person name="Saimee Y."/>
            <person name="Duangmal K."/>
        </authorList>
    </citation>
    <scope>NUCLEOTIDE SEQUENCE [LARGE SCALE GENOMIC DNA]</scope>
    <source>
        <strain evidence="2 3">DSM 42105</strain>
    </source>
</reference>
<evidence type="ECO:0008006" key="4">
    <source>
        <dbReference type="Google" id="ProtNLM"/>
    </source>
</evidence>
<name>A0ABS3XXA2_9ACTN</name>